<dbReference type="AlphaFoldDB" id="A0A139HJU8"/>
<sequence length="62" mass="6823">MPPKDLLHRSIQAAISPSDKAPPSRRVMIPTLVLIHKPSQALAVSVEHCTQQISARKDNPDM</sequence>
<feature type="region of interest" description="Disordered" evidence="1">
    <location>
        <begin position="1"/>
        <end position="23"/>
    </location>
</feature>
<reference evidence="2 3" key="1">
    <citation type="submission" date="2015-07" db="EMBL/GenBank/DDBJ databases">
        <title>Comparative genomics of the Sigatoka disease complex on banana suggests a link between parallel evolutionary changes in Pseudocercospora fijiensis and Pseudocercospora eumusae and increased virulence on the banana host.</title>
        <authorList>
            <person name="Chang T.-C."/>
            <person name="Salvucci A."/>
            <person name="Crous P.W."/>
            <person name="Stergiopoulos I."/>
        </authorList>
    </citation>
    <scope>NUCLEOTIDE SEQUENCE [LARGE SCALE GENOMIC DNA]</scope>
    <source>
        <strain evidence="2 3">CBS 114824</strain>
    </source>
</reference>
<organism evidence="2 3">
    <name type="scientific">Pseudocercospora eumusae</name>
    <dbReference type="NCBI Taxonomy" id="321146"/>
    <lineage>
        <taxon>Eukaryota</taxon>
        <taxon>Fungi</taxon>
        <taxon>Dikarya</taxon>
        <taxon>Ascomycota</taxon>
        <taxon>Pezizomycotina</taxon>
        <taxon>Dothideomycetes</taxon>
        <taxon>Dothideomycetidae</taxon>
        <taxon>Mycosphaerellales</taxon>
        <taxon>Mycosphaerellaceae</taxon>
        <taxon>Pseudocercospora</taxon>
    </lineage>
</organism>
<proteinExistence type="predicted"/>
<protein>
    <submittedName>
        <fullName evidence="2">Uncharacterized protein</fullName>
    </submittedName>
</protein>
<keyword evidence="3" id="KW-1185">Reference proteome</keyword>
<comment type="caution">
    <text evidence="2">The sequence shown here is derived from an EMBL/GenBank/DDBJ whole genome shotgun (WGS) entry which is preliminary data.</text>
</comment>
<accession>A0A139HJU8</accession>
<gene>
    <name evidence="2" type="ORF">AC578_5432</name>
</gene>
<evidence type="ECO:0000256" key="1">
    <source>
        <dbReference type="SAM" id="MobiDB-lite"/>
    </source>
</evidence>
<evidence type="ECO:0000313" key="2">
    <source>
        <dbReference type="EMBL" id="KXT02720.1"/>
    </source>
</evidence>
<evidence type="ECO:0000313" key="3">
    <source>
        <dbReference type="Proteomes" id="UP000070133"/>
    </source>
</evidence>
<dbReference type="Proteomes" id="UP000070133">
    <property type="component" value="Unassembled WGS sequence"/>
</dbReference>
<name>A0A139HJU8_9PEZI</name>
<dbReference type="EMBL" id="LFZN01000038">
    <property type="protein sequence ID" value="KXT02720.1"/>
    <property type="molecule type" value="Genomic_DNA"/>
</dbReference>